<evidence type="ECO:0000256" key="1">
    <source>
        <dbReference type="ARBA" id="ARBA00022443"/>
    </source>
</evidence>
<proteinExistence type="predicted"/>
<dbReference type="InterPro" id="IPR036028">
    <property type="entry name" value="SH3-like_dom_sf"/>
</dbReference>
<dbReference type="SMART" id="SM00326">
    <property type="entry name" value="SH3"/>
    <property type="match status" value="1"/>
</dbReference>
<feature type="compositionally biased region" description="Low complexity" evidence="4">
    <location>
        <begin position="743"/>
        <end position="766"/>
    </location>
</feature>
<dbReference type="InterPro" id="IPR001452">
    <property type="entry name" value="SH3_domain"/>
</dbReference>
<dbReference type="Proteomes" id="UP000054937">
    <property type="component" value="Unassembled WGS sequence"/>
</dbReference>
<keyword evidence="3" id="KW-0175">Coiled coil</keyword>
<feature type="compositionally biased region" description="Low complexity" evidence="4">
    <location>
        <begin position="587"/>
        <end position="610"/>
    </location>
</feature>
<feature type="region of interest" description="Disordered" evidence="4">
    <location>
        <begin position="342"/>
        <end position="361"/>
    </location>
</feature>
<reference evidence="6 7" key="1">
    <citation type="journal article" date="2015" name="Sci. Rep.">
        <title>Genome of the facultative scuticociliatosis pathogen Pseudocohnilembus persalinus provides insight into its virulence through horizontal gene transfer.</title>
        <authorList>
            <person name="Xiong J."/>
            <person name="Wang G."/>
            <person name="Cheng J."/>
            <person name="Tian M."/>
            <person name="Pan X."/>
            <person name="Warren A."/>
            <person name="Jiang C."/>
            <person name="Yuan D."/>
            <person name="Miao W."/>
        </authorList>
    </citation>
    <scope>NUCLEOTIDE SEQUENCE [LARGE SCALE GENOMIC DNA]</scope>
    <source>
        <strain evidence="6">36N120E</strain>
    </source>
</reference>
<feature type="region of interest" description="Disordered" evidence="4">
    <location>
        <begin position="16"/>
        <end position="35"/>
    </location>
</feature>
<feature type="compositionally biased region" description="Acidic residues" evidence="4">
    <location>
        <begin position="483"/>
        <end position="553"/>
    </location>
</feature>
<dbReference type="Gene3D" id="2.60.120.340">
    <property type="entry name" value="Nucleoplasmin core domain"/>
    <property type="match status" value="1"/>
</dbReference>
<dbReference type="Pfam" id="PF17800">
    <property type="entry name" value="NPL"/>
    <property type="match status" value="1"/>
</dbReference>
<organism evidence="6 7">
    <name type="scientific">Pseudocohnilembus persalinus</name>
    <name type="common">Ciliate</name>
    <dbReference type="NCBI Taxonomy" id="266149"/>
    <lineage>
        <taxon>Eukaryota</taxon>
        <taxon>Sar</taxon>
        <taxon>Alveolata</taxon>
        <taxon>Ciliophora</taxon>
        <taxon>Intramacronucleata</taxon>
        <taxon>Oligohymenophorea</taxon>
        <taxon>Scuticociliatia</taxon>
        <taxon>Philasterida</taxon>
        <taxon>Pseudocohnilembidae</taxon>
        <taxon>Pseudocohnilembus</taxon>
    </lineage>
</organism>
<comment type="caution">
    <text evidence="6">The sequence shown here is derived from an EMBL/GenBank/DDBJ whole genome shotgun (WGS) entry which is preliminary data.</text>
</comment>
<evidence type="ECO:0000313" key="7">
    <source>
        <dbReference type="Proteomes" id="UP000054937"/>
    </source>
</evidence>
<feature type="domain" description="SH3" evidence="5">
    <location>
        <begin position="1"/>
        <end position="91"/>
    </location>
</feature>
<keyword evidence="1 2" id="KW-0728">SH3 domain</keyword>
<feature type="compositionally biased region" description="Polar residues" evidence="4">
    <location>
        <begin position="630"/>
        <end position="639"/>
    </location>
</feature>
<dbReference type="Gene3D" id="2.30.30.40">
    <property type="entry name" value="SH3 Domains"/>
    <property type="match status" value="1"/>
</dbReference>
<dbReference type="InterPro" id="IPR041232">
    <property type="entry name" value="NPL"/>
</dbReference>
<feature type="coiled-coil region" evidence="3">
    <location>
        <begin position="135"/>
        <end position="189"/>
    </location>
</feature>
<dbReference type="PROSITE" id="PS50002">
    <property type="entry name" value="SH3"/>
    <property type="match status" value="1"/>
</dbReference>
<evidence type="ECO:0000256" key="4">
    <source>
        <dbReference type="SAM" id="MobiDB-lite"/>
    </source>
</evidence>
<evidence type="ECO:0000259" key="5">
    <source>
        <dbReference type="PROSITE" id="PS50002"/>
    </source>
</evidence>
<keyword evidence="7" id="KW-1185">Reference proteome</keyword>
<dbReference type="InParanoid" id="A0A0V0QY11"/>
<evidence type="ECO:0000256" key="2">
    <source>
        <dbReference type="PROSITE-ProRule" id="PRU00192"/>
    </source>
</evidence>
<gene>
    <name evidence="6" type="ORF">PPERSA_09336</name>
</gene>
<name>A0A0V0QY11_PSEPJ</name>
<dbReference type="AlphaFoldDB" id="A0A0V0QY11"/>
<feature type="region of interest" description="Disordered" evidence="4">
    <location>
        <begin position="480"/>
        <end position="659"/>
    </location>
</feature>
<protein>
    <submittedName>
        <fullName evidence="6">Src homology-3 domain</fullName>
    </submittedName>
</protein>
<dbReference type="EMBL" id="LDAU01000087">
    <property type="protein sequence ID" value="KRX07122.1"/>
    <property type="molecule type" value="Genomic_DNA"/>
</dbReference>
<accession>A0A0V0QY11</accession>
<evidence type="ECO:0000256" key="3">
    <source>
        <dbReference type="SAM" id="Coils"/>
    </source>
</evidence>
<dbReference type="SUPFAM" id="SSF50044">
    <property type="entry name" value="SH3-domain"/>
    <property type="match status" value="1"/>
</dbReference>
<sequence length="781" mass="91597">MFAKAIADFSGDLMLQQQQQQQQQDSSTQQDQEQQQQQVKYLNFNANDSIYIKHQFENGWWYGCVYKEGVDIQNLENDGYLPSNYVKPVEIKKPKIPPPPKEPSQSDLQDKDIDYKEYAKQLIEKEKRKQLIHYYAKSQSELELAKQQLEQQKQLEEQQMLQQKMELEKLQAENRMTEYNKRQSEFQQQQMEKEFGVSGYKKIKITAENKESLVNNPQIRFDDIGEYAYVSVKDQSLVSKAYRQMNHYFDYDKWNDQMNQQKQKKGKPDPNKKKDMKAQKMNKLLNMFWGSELTVNKGANLKIDKEAEDQEVASLHITNAVLDPQSRGKVRICVKLNGDQNNVNSQQKQQQQKQGQNQLKKPVYDKNSFVIATLQRFKKEQQKLDLYFHPSQNVSFFIQAEEKQSTVHLSGYFEMIENEDDEDMYSDDYDEDEISELDEEEQEEFMEPENFVKKGQKILQKQGVDPKSYKSDLKFDFEKQLENDDEFEDSELDEDYDSEADEIDSEEFGEESEDLEIDPELMEEYDEDMDDTFSGEEEEFSEEAVEYDSDGNEIEVGGKVERNTPYDNNTSDEEQQIEEAVKKELLSKNQKQNQNNKSNNNSRKSSVNSQVDKNGKSAEIVELGKDEILESSTTQTTAKQGKRKGSYSQDTHIERTGENLREVENINNTTEVYNNKKTNQQIIKNSIQDIVHKQTRKQGDQEGEDIVTEEEIITKKVKISHHHAKSIPQHVNMKQLKQESLKSQKLFQQQQQQSQQKQSNNTQQKKIPSVKELMKKKNKQK</sequence>
<feature type="region of interest" description="Disordered" evidence="4">
    <location>
        <begin position="719"/>
        <end position="781"/>
    </location>
</feature>
<dbReference type="OrthoDB" id="10681519at2759"/>
<feature type="region of interest" description="Disordered" evidence="4">
    <location>
        <begin position="91"/>
        <end position="112"/>
    </location>
</feature>
<evidence type="ECO:0000313" key="6">
    <source>
        <dbReference type="EMBL" id="KRX07122.1"/>
    </source>
</evidence>